<evidence type="ECO:0000256" key="2">
    <source>
        <dbReference type="ARBA" id="ARBA00000909"/>
    </source>
</evidence>
<keyword evidence="10 17" id="KW-0520">NAD</keyword>
<feature type="binding site" evidence="17">
    <location>
        <position position="439"/>
    </location>
    <ligand>
        <name>AMP</name>
        <dbReference type="ChEBI" id="CHEBI:456215"/>
    </ligand>
</feature>
<evidence type="ECO:0000313" key="23">
    <source>
        <dbReference type="Proteomes" id="UP001431199"/>
    </source>
</evidence>
<comment type="catalytic activity">
    <reaction evidence="15 17 19">
        <text>(6S)-NADHX + ADP = AMP + phosphate + NADH + H(+)</text>
        <dbReference type="Rhea" id="RHEA:32223"/>
        <dbReference type="ChEBI" id="CHEBI:15378"/>
        <dbReference type="ChEBI" id="CHEBI:43474"/>
        <dbReference type="ChEBI" id="CHEBI:57945"/>
        <dbReference type="ChEBI" id="CHEBI:64074"/>
        <dbReference type="ChEBI" id="CHEBI:456215"/>
        <dbReference type="ChEBI" id="CHEBI:456216"/>
        <dbReference type="EC" id="4.2.1.136"/>
    </reaction>
</comment>
<evidence type="ECO:0000313" key="22">
    <source>
        <dbReference type="EMBL" id="MCT7399215.1"/>
    </source>
</evidence>
<feature type="binding site" evidence="18">
    <location>
        <position position="161"/>
    </location>
    <ligand>
        <name>K(+)</name>
        <dbReference type="ChEBI" id="CHEBI:29103"/>
    </ligand>
</feature>
<feature type="binding site" evidence="18">
    <location>
        <begin position="129"/>
        <end position="135"/>
    </location>
    <ligand>
        <name>(6S)-NADPHX</name>
        <dbReference type="ChEBI" id="CHEBI:64076"/>
    </ligand>
</feature>
<dbReference type="Pfam" id="PF03853">
    <property type="entry name" value="YjeF_N"/>
    <property type="match status" value="1"/>
</dbReference>
<evidence type="ECO:0000256" key="11">
    <source>
        <dbReference type="ARBA" id="ARBA00023235"/>
    </source>
</evidence>
<evidence type="ECO:0000256" key="10">
    <source>
        <dbReference type="ARBA" id="ARBA00023027"/>
    </source>
</evidence>
<evidence type="ECO:0000256" key="8">
    <source>
        <dbReference type="ARBA" id="ARBA00022857"/>
    </source>
</evidence>
<comment type="function">
    <text evidence="17">Catalyzes the dehydration of the S-form of NAD(P)HX at the expense of ADP, which is converted to AMP. Together with NAD(P)HX epimerase, which catalyzes the epimerization of the S- and R-forms, the enzyme allows the repair of both epimers of NAD(P)HX, a damaged form of NAD(P)H that is a result of enzymatic or heat-dependent hydration.</text>
</comment>
<feature type="binding site" evidence="18">
    <location>
        <position position="140"/>
    </location>
    <ligand>
        <name>(6S)-NADPHX</name>
        <dbReference type="ChEBI" id="CHEBI:64076"/>
    </ligand>
</feature>
<evidence type="ECO:0000256" key="13">
    <source>
        <dbReference type="ARBA" id="ARBA00023268"/>
    </source>
</evidence>
<feature type="binding site" evidence="17">
    <location>
        <position position="259"/>
    </location>
    <ligand>
        <name>(6S)-NADPHX</name>
        <dbReference type="ChEBI" id="CHEBI:64076"/>
    </ligand>
</feature>
<keyword evidence="13" id="KW-0511">Multifunctional enzyme</keyword>
<name>A0ABT2M196_9FIRM</name>
<feature type="binding site" evidence="18">
    <location>
        <position position="125"/>
    </location>
    <ligand>
        <name>K(+)</name>
        <dbReference type="ChEBI" id="CHEBI:29103"/>
    </ligand>
</feature>
<feature type="binding site" evidence="17">
    <location>
        <begin position="411"/>
        <end position="415"/>
    </location>
    <ligand>
        <name>AMP</name>
        <dbReference type="ChEBI" id="CHEBI:456215"/>
    </ligand>
</feature>
<feature type="binding site" evidence="18">
    <location>
        <position position="59"/>
    </location>
    <ligand>
        <name>K(+)</name>
        <dbReference type="ChEBI" id="CHEBI:29103"/>
    </ligand>
</feature>
<feature type="binding site" evidence="18">
    <location>
        <begin position="58"/>
        <end position="62"/>
    </location>
    <ligand>
        <name>(6S)-NADPHX</name>
        <dbReference type="ChEBI" id="CHEBI:64076"/>
    </ligand>
</feature>
<comment type="similarity">
    <text evidence="17">Belongs to the NnrD/CARKD family.</text>
</comment>
<feature type="domain" description="YjeF C-terminal" evidence="20">
    <location>
        <begin position="224"/>
        <end position="498"/>
    </location>
</feature>
<dbReference type="InterPro" id="IPR036652">
    <property type="entry name" value="YjeF_N_dom_sf"/>
</dbReference>
<dbReference type="EC" id="4.2.1.136" evidence="19"/>
<comment type="similarity">
    <text evidence="4 19">In the C-terminal section; belongs to the NnrD/CARKD family.</text>
</comment>
<dbReference type="NCBIfam" id="TIGR00197">
    <property type="entry name" value="yjeF_nterm"/>
    <property type="match status" value="1"/>
</dbReference>
<feature type="domain" description="YjeF N-terminal" evidence="21">
    <location>
        <begin position="10"/>
        <end position="215"/>
    </location>
</feature>
<dbReference type="InterPro" id="IPR004443">
    <property type="entry name" value="YjeF_N_dom"/>
</dbReference>
<evidence type="ECO:0000256" key="15">
    <source>
        <dbReference type="ARBA" id="ARBA00048238"/>
    </source>
</evidence>
<feature type="binding site" evidence="17">
    <location>
        <position position="440"/>
    </location>
    <ligand>
        <name>(6S)-NADPHX</name>
        <dbReference type="ChEBI" id="CHEBI:64076"/>
    </ligand>
</feature>
<dbReference type="SUPFAM" id="SSF64153">
    <property type="entry name" value="YjeF N-terminal domain-like"/>
    <property type="match status" value="1"/>
</dbReference>
<dbReference type="PANTHER" id="PTHR12592:SF0">
    <property type="entry name" value="ATP-DEPENDENT (S)-NAD(P)H-HYDRATE DEHYDRATASE"/>
    <property type="match status" value="1"/>
</dbReference>
<dbReference type="HAMAP" id="MF_01965">
    <property type="entry name" value="NADHX_dehydratase"/>
    <property type="match status" value="1"/>
</dbReference>
<evidence type="ECO:0000256" key="16">
    <source>
        <dbReference type="ARBA" id="ARBA00049209"/>
    </source>
</evidence>
<proteinExistence type="inferred from homology"/>
<evidence type="ECO:0000256" key="1">
    <source>
        <dbReference type="ARBA" id="ARBA00000013"/>
    </source>
</evidence>
<dbReference type="PROSITE" id="PS51383">
    <property type="entry name" value="YJEF_C_3"/>
    <property type="match status" value="1"/>
</dbReference>
<evidence type="ECO:0000256" key="18">
    <source>
        <dbReference type="HAMAP-Rule" id="MF_01966"/>
    </source>
</evidence>
<dbReference type="HAMAP" id="MF_01966">
    <property type="entry name" value="NADHX_epimerase"/>
    <property type="match status" value="1"/>
</dbReference>
<gene>
    <name evidence="17" type="primary">nnrD</name>
    <name evidence="18" type="synonym">nnrE</name>
    <name evidence="22" type="ORF">N5B56_09010</name>
</gene>
<dbReference type="Pfam" id="PF01256">
    <property type="entry name" value="Carb_kinase"/>
    <property type="match status" value="1"/>
</dbReference>
<dbReference type="InterPro" id="IPR029056">
    <property type="entry name" value="Ribokinase-like"/>
</dbReference>
<dbReference type="Gene3D" id="3.40.50.10260">
    <property type="entry name" value="YjeF N-terminal domain"/>
    <property type="match status" value="1"/>
</dbReference>
<sequence length="498" mass="53917">MERIISGTDMKKVDEYTINEVGIPSLVLMERAAKSVADLIEETTDKNSEVIAIAGTGNNGADGVAVCRMLYIDGYNTCIYIMGNIDKATQEFKTQIEIAQKVGIEIKDASRLTRDEMDKKHVIVDSIFGVGLSRNVDGDYKKLIEAINQSKAKVYAVDIPSGLNADTGKVMGVAVKADYTVCFGELKLGAVLYPGADYCGKLSFDNIGFPDVSYKKCETVYKYHTSDDLKLIPKRPNYSNKGTYGKLLVIAGNKDITGAAFLCAKAAFRTGAGLVRIFTAKENREVIQKLLPEAMVNVYDTDDFDKKALDACIEWANVIAIGPGIGTGGIQKNMVEAVLESRKNTVIDADGINVISQNVKLKKMLHKNVILTPHLGEMARFENKTIDEIKDNLVKSAFNINYMYNANGILKDARSVAVTQDDIYINMTGNSGMATAGSGDVLTGIVAGLLAIGCNVENATTLAPYIHGIAGDLVATKMPKASIMATDIIEEIKNIMPQ</sequence>
<comment type="similarity">
    <text evidence="18">Belongs to the NnrE/AIBP family.</text>
</comment>
<keyword evidence="9 18" id="KW-0630">Potassium</keyword>
<dbReference type="CDD" id="cd01171">
    <property type="entry name" value="YXKO-related"/>
    <property type="match status" value="1"/>
</dbReference>
<keyword evidence="5 18" id="KW-0479">Metal-binding</keyword>
<evidence type="ECO:0000256" key="7">
    <source>
        <dbReference type="ARBA" id="ARBA00022840"/>
    </source>
</evidence>
<comment type="cofactor">
    <cofactor evidence="17">
        <name>Mg(2+)</name>
        <dbReference type="ChEBI" id="CHEBI:18420"/>
    </cofactor>
</comment>
<feature type="binding site" evidence="18">
    <location>
        <position position="158"/>
    </location>
    <ligand>
        <name>(6S)-NADPHX</name>
        <dbReference type="ChEBI" id="CHEBI:64076"/>
    </ligand>
</feature>
<evidence type="ECO:0000259" key="21">
    <source>
        <dbReference type="PROSITE" id="PS51385"/>
    </source>
</evidence>
<protein>
    <recommendedName>
        <fullName evidence="19">Bifunctional NAD(P)H-hydrate repair enzyme</fullName>
    </recommendedName>
    <alternativeName>
        <fullName evidence="19">Nicotinamide nucleotide repair protein</fullName>
    </alternativeName>
    <domain>
        <recommendedName>
            <fullName evidence="19">ADP-dependent (S)-NAD(P)H-hydrate dehydratase</fullName>
            <ecNumber evidence="19">4.2.1.136</ecNumber>
        </recommendedName>
        <alternativeName>
            <fullName evidence="19">ADP-dependent NAD(P)HX dehydratase</fullName>
        </alternativeName>
    </domain>
    <domain>
        <recommendedName>
            <fullName evidence="19">NAD(P)H-hydrate epimerase</fullName>
            <ecNumber evidence="19">5.1.99.6</ecNumber>
        </recommendedName>
    </domain>
</protein>
<dbReference type="PROSITE" id="PS01050">
    <property type="entry name" value="YJEF_C_2"/>
    <property type="match status" value="1"/>
</dbReference>
<dbReference type="EC" id="5.1.99.6" evidence="19"/>
<evidence type="ECO:0000256" key="9">
    <source>
        <dbReference type="ARBA" id="ARBA00022958"/>
    </source>
</evidence>
<comment type="function">
    <text evidence="18">Catalyzes the epimerization of the S- and R-forms of NAD(P)HX, a damaged form of NAD(P)H that is a result of enzymatic or heat-dependent hydration. This is a prerequisite for the S-specific NAD(P)H-hydrate dehydratase to allow the repair of both epimers of NAD(P)HX.</text>
</comment>
<keyword evidence="11 18" id="KW-0413">Isomerase</keyword>
<comment type="cofactor">
    <cofactor evidence="18 19">
        <name>K(+)</name>
        <dbReference type="ChEBI" id="CHEBI:29103"/>
    </cofactor>
    <text evidence="18 19">Binds 1 potassium ion per subunit.</text>
</comment>
<evidence type="ECO:0000256" key="6">
    <source>
        <dbReference type="ARBA" id="ARBA00022741"/>
    </source>
</evidence>
<dbReference type="NCBIfam" id="TIGR00196">
    <property type="entry name" value="yjeF_cterm"/>
    <property type="match status" value="1"/>
</dbReference>
<keyword evidence="7 17" id="KW-0067">ATP-binding</keyword>
<dbReference type="PROSITE" id="PS51385">
    <property type="entry name" value="YJEF_N"/>
    <property type="match status" value="1"/>
</dbReference>
<feature type="binding site" evidence="17">
    <location>
        <position position="324"/>
    </location>
    <ligand>
        <name>(6S)-NADPHX</name>
        <dbReference type="ChEBI" id="CHEBI:64076"/>
    </ligand>
</feature>
<organism evidence="22 23">
    <name type="scientific">Eubacterium album</name>
    <dbReference type="NCBI Taxonomy" id="2978477"/>
    <lineage>
        <taxon>Bacteria</taxon>
        <taxon>Bacillati</taxon>
        <taxon>Bacillota</taxon>
        <taxon>Clostridia</taxon>
        <taxon>Eubacteriales</taxon>
        <taxon>Eubacteriaceae</taxon>
        <taxon>Eubacterium</taxon>
    </lineage>
</organism>
<evidence type="ECO:0000256" key="12">
    <source>
        <dbReference type="ARBA" id="ARBA00023239"/>
    </source>
</evidence>
<evidence type="ECO:0000256" key="5">
    <source>
        <dbReference type="ARBA" id="ARBA00022723"/>
    </source>
</evidence>
<evidence type="ECO:0000256" key="17">
    <source>
        <dbReference type="HAMAP-Rule" id="MF_01965"/>
    </source>
</evidence>
<dbReference type="EMBL" id="JAODBU010000008">
    <property type="protein sequence ID" value="MCT7399215.1"/>
    <property type="molecule type" value="Genomic_DNA"/>
</dbReference>
<dbReference type="RefSeq" id="WP_260978776.1">
    <property type="nucleotide sequence ID" value="NZ_JAODBU010000008.1"/>
</dbReference>
<evidence type="ECO:0000256" key="4">
    <source>
        <dbReference type="ARBA" id="ARBA00009524"/>
    </source>
</evidence>
<keyword evidence="6 17" id="KW-0547">Nucleotide-binding</keyword>
<comment type="similarity">
    <text evidence="3 19">In the N-terminal section; belongs to the NnrE/AIBP family.</text>
</comment>
<comment type="catalytic activity">
    <reaction evidence="16 17 19">
        <text>(6S)-NADPHX + ADP = AMP + phosphate + NADPH + H(+)</text>
        <dbReference type="Rhea" id="RHEA:32235"/>
        <dbReference type="ChEBI" id="CHEBI:15378"/>
        <dbReference type="ChEBI" id="CHEBI:43474"/>
        <dbReference type="ChEBI" id="CHEBI:57783"/>
        <dbReference type="ChEBI" id="CHEBI:64076"/>
        <dbReference type="ChEBI" id="CHEBI:456215"/>
        <dbReference type="ChEBI" id="CHEBI:456216"/>
        <dbReference type="EC" id="4.2.1.136"/>
    </reaction>
</comment>
<evidence type="ECO:0000256" key="19">
    <source>
        <dbReference type="PIRNR" id="PIRNR017184"/>
    </source>
</evidence>
<dbReference type="Gene3D" id="3.40.1190.20">
    <property type="match status" value="1"/>
</dbReference>
<keyword evidence="8 17" id="KW-0521">NADP</keyword>
<comment type="catalytic activity">
    <reaction evidence="1 18 19">
        <text>(6R)-NADHX = (6S)-NADHX</text>
        <dbReference type="Rhea" id="RHEA:32215"/>
        <dbReference type="ChEBI" id="CHEBI:64074"/>
        <dbReference type="ChEBI" id="CHEBI:64075"/>
        <dbReference type="EC" id="5.1.99.6"/>
    </reaction>
</comment>
<keyword evidence="23" id="KW-1185">Reference proteome</keyword>
<dbReference type="InterPro" id="IPR030677">
    <property type="entry name" value="Nnr"/>
</dbReference>
<dbReference type="InterPro" id="IPR000631">
    <property type="entry name" value="CARKD"/>
</dbReference>
<comment type="function">
    <text evidence="14 19">Bifunctional enzyme that catalyzes the epimerization of the S- and R-forms of NAD(P)HX and the dehydration of the S-form of NAD(P)HX at the expense of ADP, which is converted to AMP. This allows the repair of both epimers of NAD(P)HX, a damaged form of NAD(P)H that is a result of enzymatic or heat-dependent hydration.</text>
</comment>
<comment type="caution">
    <text evidence="22">The sequence shown here is derived from an EMBL/GenBank/DDBJ whole genome shotgun (WGS) entry which is preliminary data.</text>
</comment>
<feature type="binding site" evidence="17">
    <location>
        <position position="374"/>
    </location>
    <ligand>
        <name>(6S)-NADPHX</name>
        <dbReference type="ChEBI" id="CHEBI:64076"/>
    </ligand>
</feature>
<comment type="subunit">
    <text evidence="17">Homotetramer.</text>
</comment>
<dbReference type="SUPFAM" id="SSF53613">
    <property type="entry name" value="Ribokinase-like"/>
    <property type="match status" value="1"/>
</dbReference>
<dbReference type="PANTHER" id="PTHR12592">
    <property type="entry name" value="ATP-DEPENDENT (S)-NAD(P)H-HYDRATE DEHYDRATASE FAMILY MEMBER"/>
    <property type="match status" value="1"/>
</dbReference>
<dbReference type="InterPro" id="IPR017953">
    <property type="entry name" value="Carbohydrate_kinase_pred_CS"/>
</dbReference>
<dbReference type="Proteomes" id="UP001431199">
    <property type="component" value="Unassembled WGS sequence"/>
</dbReference>
<accession>A0ABT2M196</accession>
<reference evidence="22" key="1">
    <citation type="submission" date="2022-09" db="EMBL/GenBank/DDBJ databases">
        <title>Eubacterium sp. LFL-14 isolated from human feces.</title>
        <authorList>
            <person name="Liu F."/>
        </authorList>
    </citation>
    <scope>NUCLEOTIDE SEQUENCE</scope>
    <source>
        <strain evidence="22">LFL-14</strain>
    </source>
</reference>
<evidence type="ECO:0000259" key="20">
    <source>
        <dbReference type="PROSITE" id="PS51383"/>
    </source>
</evidence>
<evidence type="ECO:0000256" key="14">
    <source>
        <dbReference type="ARBA" id="ARBA00025153"/>
    </source>
</evidence>
<dbReference type="PIRSF" id="PIRSF017184">
    <property type="entry name" value="Nnr"/>
    <property type="match status" value="1"/>
</dbReference>
<comment type="catalytic activity">
    <reaction evidence="2 18 19">
        <text>(6R)-NADPHX = (6S)-NADPHX</text>
        <dbReference type="Rhea" id="RHEA:32227"/>
        <dbReference type="ChEBI" id="CHEBI:64076"/>
        <dbReference type="ChEBI" id="CHEBI:64077"/>
        <dbReference type="EC" id="5.1.99.6"/>
    </reaction>
</comment>
<evidence type="ECO:0000256" key="3">
    <source>
        <dbReference type="ARBA" id="ARBA00006001"/>
    </source>
</evidence>
<keyword evidence="12 17" id="KW-0456">Lyase</keyword>